<comment type="caution">
    <text evidence="1">The sequence shown here is derived from an EMBL/GenBank/DDBJ whole genome shotgun (WGS) entry which is preliminary data.</text>
</comment>
<dbReference type="Proteomes" id="UP000322981">
    <property type="component" value="Unassembled WGS sequence"/>
</dbReference>
<proteinExistence type="predicted"/>
<protein>
    <submittedName>
        <fullName evidence="1">Uncharacterized protein</fullName>
    </submittedName>
</protein>
<dbReference type="RefSeq" id="WP_150093695.1">
    <property type="nucleotide sequence ID" value="NZ_JBFUOH010000075.1"/>
</dbReference>
<accession>A0A5M8FKF9</accession>
<gene>
    <name evidence="1" type="ORF">F2Q65_12195</name>
</gene>
<organism evidence="1 2">
    <name type="scientific">Thiohalocapsa marina</name>
    <dbReference type="NCBI Taxonomy" id="424902"/>
    <lineage>
        <taxon>Bacteria</taxon>
        <taxon>Pseudomonadati</taxon>
        <taxon>Pseudomonadota</taxon>
        <taxon>Gammaproteobacteria</taxon>
        <taxon>Chromatiales</taxon>
        <taxon>Chromatiaceae</taxon>
        <taxon>Thiohalocapsa</taxon>
    </lineage>
</organism>
<reference evidence="1 2" key="1">
    <citation type="submission" date="2019-09" db="EMBL/GenBank/DDBJ databases">
        <title>Whole-genome sequence of the purple sulfur bacterium Thiohalocapsa marina DSM 19078.</title>
        <authorList>
            <person name="Kyndt J.A."/>
            <person name="Meyer T.E."/>
        </authorList>
    </citation>
    <scope>NUCLEOTIDE SEQUENCE [LARGE SCALE GENOMIC DNA]</scope>
    <source>
        <strain evidence="1 2">DSM 19078</strain>
    </source>
</reference>
<evidence type="ECO:0000313" key="2">
    <source>
        <dbReference type="Proteomes" id="UP000322981"/>
    </source>
</evidence>
<sequence length="89" mass="9915">MESAAAAGRGIFVRPLGDRAEPDKYSESITSRRLLLKSPARAIEHGRQRRLVITHQHAKADWVERAWRNLAAFLHGCQLQPPAPLPAPT</sequence>
<dbReference type="AlphaFoldDB" id="A0A5M8FKF9"/>
<keyword evidence="2" id="KW-1185">Reference proteome</keyword>
<name>A0A5M8FKF9_9GAMM</name>
<dbReference type="EMBL" id="VWXX01000019">
    <property type="protein sequence ID" value="KAA6184470.1"/>
    <property type="molecule type" value="Genomic_DNA"/>
</dbReference>
<evidence type="ECO:0000313" key="1">
    <source>
        <dbReference type="EMBL" id="KAA6184470.1"/>
    </source>
</evidence>